<comment type="caution">
    <text evidence="12">Lacks conserved residue(s) required for the propagation of feature annotation.</text>
</comment>
<evidence type="ECO:0000256" key="9">
    <source>
        <dbReference type="ARBA" id="ARBA00023010"/>
    </source>
</evidence>
<dbReference type="AlphaFoldDB" id="A0A1W5CWL3"/>
<evidence type="ECO:0000256" key="2">
    <source>
        <dbReference type="ARBA" id="ARBA00006837"/>
    </source>
</evidence>
<keyword evidence="5 12" id="KW-0999">Mitochondrion inner membrane</keyword>
<evidence type="ECO:0000256" key="11">
    <source>
        <dbReference type="ARBA" id="ARBA00023136"/>
    </source>
</evidence>
<keyword evidence="10 12" id="KW-0496">Mitochondrion</keyword>
<evidence type="ECO:0000256" key="12">
    <source>
        <dbReference type="RuleBase" id="RU367146"/>
    </source>
</evidence>
<keyword evidence="15" id="KW-1185">Reference proteome</keyword>
<comment type="function">
    <text evidence="12">Component of the PAM complex, a complex required for the translocation of transit peptide-containing proteins from the inner membrane into the mitochondrial matrix in an ATP-dependent manner.</text>
</comment>
<comment type="subunit">
    <text evidence="12">Component of the PAM complex.</text>
</comment>
<proteinExistence type="inferred from homology"/>
<evidence type="ECO:0000256" key="3">
    <source>
        <dbReference type="ARBA" id="ARBA00022448"/>
    </source>
</evidence>
<keyword evidence="7" id="KW-0809">Transit peptide</keyword>
<keyword evidence="8 12" id="KW-1133">Transmembrane helix</keyword>
<feature type="compositionally biased region" description="Gly residues" evidence="13">
    <location>
        <begin position="29"/>
        <end position="39"/>
    </location>
</feature>
<comment type="similarity">
    <text evidence="2 12">Belongs to the PAM17 family.</text>
</comment>
<comment type="subcellular location">
    <subcellularLocation>
        <location evidence="1 12">Mitochondrion inner membrane</location>
        <topology evidence="1 12">Multi-pass membrane protein</topology>
    </subcellularLocation>
</comment>
<feature type="compositionally biased region" description="Low complexity" evidence="13">
    <location>
        <begin position="7"/>
        <end position="28"/>
    </location>
</feature>
<keyword evidence="11 12" id="KW-0472">Membrane</keyword>
<feature type="transmembrane region" description="Helical" evidence="12">
    <location>
        <begin position="64"/>
        <end position="85"/>
    </location>
</feature>
<evidence type="ECO:0000313" key="14">
    <source>
        <dbReference type="EMBL" id="SLM35115.1"/>
    </source>
</evidence>
<feature type="region of interest" description="Disordered" evidence="13">
    <location>
        <begin position="1"/>
        <end position="50"/>
    </location>
</feature>
<name>A0A1W5CWL3_9LECA</name>
<dbReference type="EMBL" id="FWEW01000537">
    <property type="protein sequence ID" value="SLM35115.1"/>
    <property type="molecule type" value="Genomic_DNA"/>
</dbReference>
<dbReference type="InterPro" id="IPR013875">
    <property type="entry name" value="Pam17"/>
</dbReference>
<evidence type="ECO:0000256" key="10">
    <source>
        <dbReference type="ARBA" id="ARBA00023128"/>
    </source>
</evidence>
<evidence type="ECO:0000256" key="7">
    <source>
        <dbReference type="ARBA" id="ARBA00022946"/>
    </source>
</evidence>
<evidence type="ECO:0000256" key="13">
    <source>
        <dbReference type="SAM" id="MobiDB-lite"/>
    </source>
</evidence>
<evidence type="ECO:0000313" key="15">
    <source>
        <dbReference type="Proteomes" id="UP000192927"/>
    </source>
</evidence>
<organism evidence="14 15">
    <name type="scientific">Lasallia pustulata</name>
    <dbReference type="NCBI Taxonomy" id="136370"/>
    <lineage>
        <taxon>Eukaryota</taxon>
        <taxon>Fungi</taxon>
        <taxon>Dikarya</taxon>
        <taxon>Ascomycota</taxon>
        <taxon>Pezizomycotina</taxon>
        <taxon>Lecanoromycetes</taxon>
        <taxon>OSLEUM clade</taxon>
        <taxon>Umbilicariomycetidae</taxon>
        <taxon>Umbilicariales</taxon>
        <taxon>Umbilicariaceae</taxon>
        <taxon>Lasallia</taxon>
    </lineage>
</organism>
<dbReference type="GO" id="GO:0001405">
    <property type="term" value="C:PAM complex, Tim23 associated import motor"/>
    <property type="evidence" value="ECO:0007669"/>
    <property type="project" value="UniProtKB-UniRule"/>
</dbReference>
<evidence type="ECO:0000256" key="4">
    <source>
        <dbReference type="ARBA" id="ARBA00022692"/>
    </source>
</evidence>
<dbReference type="Pfam" id="PF08566">
    <property type="entry name" value="Pam17"/>
    <property type="match status" value="1"/>
</dbReference>
<sequence length="196" mass="21268">MTTSVLGTPATVGAPTATATNSAAATSGGTSGGTSGSTSGGIVTSPDETPNGAQQGWFSNHWRWVVMLIVLLLGLLLLAIAAVLLKRYYNRRREARELGVQPDLSAWGPHGSDMHDFGVGEGYGVGDEKGKGKQGSEPGKEREFFYRIKKYRVEPSSQSIANPVPDYYGERIGSLQGYRHWLKDQRAYNKKRQSYV</sequence>
<keyword evidence="3 12" id="KW-0813">Transport</keyword>
<keyword evidence="9 12" id="KW-0811">Translocation</keyword>
<keyword evidence="4 12" id="KW-0812">Transmembrane</keyword>
<dbReference type="GO" id="GO:0030150">
    <property type="term" value="P:protein import into mitochondrial matrix"/>
    <property type="evidence" value="ECO:0007669"/>
    <property type="project" value="UniProtKB-UniRule"/>
</dbReference>
<protein>
    <recommendedName>
        <fullName evidence="12">Presequence translocated-associated motor subunit PAM17</fullName>
    </recommendedName>
</protein>
<reference evidence="15" key="1">
    <citation type="submission" date="2017-03" db="EMBL/GenBank/DDBJ databases">
        <authorList>
            <person name="Sharma R."/>
            <person name="Thines M."/>
        </authorList>
    </citation>
    <scope>NUCLEOTIDE SEQUENCE [LARGE SCALE GENOMIC DNA]</scope>
</reference>
<evidence type="ECO:0000256" key="8">
    <source>
        <dbReference type="ARBA" id="ARBA00022989"/>
    </source>
</evidence>
<evidence type="ECO:0000256" key="1">
    <source>
        <dbReference type="ARBA" id="ARBA00004448"/>
    </source>
</evidence>
<accession>A0A1W5CWL3</accession>
<dbReference type="PANTHER" id="PTHR28021:SF1">
    <property type="entry name" value="PRESEQUENCE TRANSLOCATED-ASSOCIATED MOTOR SUBUNIT PAM17, MITOCHONDRIAL"/>
    <property type="match status" value="1"/>
</dbReference>
<evidence type="ECO:0000256" key="5">
    <source>
        <dbReference type="ARBA" id="ARBA00022792"/>
    </source>
</evidence>
<dbReference type="PANTHER" id="PTHR28021">
    <property type="entry name" value="PRESEQUENCE TRANSLOCATED-ASSOCIATED MOTOR SUBUNIT PAM17, MITOCHONDRIAL"/>
    <property type="match status" value="1"/>
</dbReference>
<dbReference type="Proteomes" id="UP000192927">
    <property type="component" value="Unassembled WGS sequence"/>
</dbReference>
<evidence type="ECO:0000256" key="6">
    <source>
        <dbReference type="ARBA" id="ARBA00022927"/>
    </source>
</evidence>
<keyword evidence="6 12" id="KW-0653">Protein transport</keyword>